<accession>A0A2W2CS76</accession>
<name>A0A2W2CS76_9ACTN</name>
<dbReference type="GO" id="GO:0006281">
    <property type="term" value="P:DNA repair"/>
    <property type="evidence" value="ECO:0007669"/>
    <property type="project" value="InterPro"/>
</dbReference>
<evidence type="ECO:0000313" key="3">
    <source>
        <dbReference type="Proteomes" id="UP000248764"/>
    </source>
</evidence>
<sequence>MPVRARSGANRRWCVVGCPAGVRGSLDPAPEAPGRQAVYRRLPLSGTSWYDPLFRRRACRPGTTPATMERMSDDESSGGRFVVHEHHARRLHWDLRVEHDGVLASWALPRGFPRTPEENRLAVRTDDHPMEFLTFDGEIPAGEYGGGAMTIWDHGTYTAEKFRDDKVVARFDGERVQGRFALFRTRGDDWMIHRMDGPADDGEPLPESLAPMTATPGALPRDQDAWAFEVDWDGARTLAYADPGRLRLADGDGRDVTRRYPELRPLTYAVGARRLLLDGELVAFGADGRPSATRLRRRVAASDETDIRRRAETAPVVYVVYDLLHLDGRSLLDAPYEERRRELTALRLAGSAWQVPDHQRGDGDVLLEAARQQGLAGVVAKRLDSPYRPGRRSRDWRRITA</sequence>
<dbReference type="CDD" id="cd07906">
    <property type="entry name" value="Adenylation_DNA_ligase_LigD_LigC"/>
    <property type="match status" value="1"/>
</dbReference>
<dbReference type="PANTHER" id="PTHR39465">
    <property type="entry name" value="DNA LIGASE D, 3'-PHOSPHOESTERASE DOMAIN"/>
    <property type="match status" value="1"/>
</dbReference>
<comment type="caution">
    <text evidence="2">The sequence shown here is derived from an EMBL/GenBank/DDBJ whole genome shotgun (WGS) entry which is preliminary data.</text>
</comment>
<dbReference type="GO" id="GO:0005524">
    <property type="term" value="F:ATP binding"/>
    <property type="evidence" value="ECO:0007669"/>
    <property type="project" value="InterPro"/>
</dbReference>
<evidence type="ECO:0000259" key="1">
    <source>
        <dbReference type="PROSITE" id="PS50160"/>
    </source>
</evidence>
<dbReference type="PANTHER" id="PTHR39465:SF1">
    <property type="entry name" value="DNA LIGASE D 3'-PHOSPHOESTERASE DOMAIN-CONTAINING PROTEIN"/>
    <property type="match status" value="1"/>
</dbReference>
<feature type="domain" description="ATP-dependent DNA ligase family profile" evidence="1">
    <location>
        <begin position="309"/>
        <end position="401"/>
    </location>
</feature>
<dbReference type="Pfam" id="PF13298">
    <property type="entry name" value="LigD_N"/>
    <property type="match status" value="1"/>
</dbReference>
<dbReference type="SUPFAM" id="SSF56091">
    <property type="entry name" value="DNA ligase/mRNA capping enzyme, catalytic domain"/>
    <property type="match status" value="1"/>
</dbReference>
<dbReference type="AlphaFoldDB" id="A0A2W2CS76"/>
<gene>
    <name evidence="2" type="ORF">C1I92_14120</name>
</gene>
<dbReference type="InterPro" id="IPR012310">
    <property type="entry name" value="DNA_ligase_ATP-dep_cent"/>
</dbReference>
<dbReference type="GO" id="GO:0003910">
    <property type="term" value="F:DNA ligase (ATP) activity"/>
    <property type="evidence" value="ECO:0007669"/>
    <property type="project" value="InterPro"/>
</dbReference>
<dbReference type="Gene3D" id="3.30.470.30">
    <property type="entry name" value="DNA ligase/mRNA capping enzyme"/>
    <property type="match status" value="1"/>
</dbReference>
<keyword evidence="2" id="KW-0436">Ligase</keyword>
<reference evidence="2 3" key="1">
    <citation type="submission" date="2018-01" db="EMBL/GenBank/DDBJ databases">
        <title>Draft genome sequence of Jiangella sp. GTF31.</title>
        <authorList>
            <person name="Sahin N."/>
            <person name="Ay H."/>
            <person name="Saygin H."/>
        </authorList>
    </citation>
    <scope>NUCLEOTIDE SEQUENCE [LARGE SCALE GENOMIC DNA]</scope>
    <source>
        <strain evidence="2 3">GTF31</strain>
    </source>
</reference>
<dbReference type="Pfam" id="PF01068">
    <property type="entry name" value="DNA_ligase_A_M"/>
    <property type="match status" value="1"/>
</dbReference>
<keyword evidence="3" id="KW-1185">Reference proteome</keyword>
<dbReference type="Gene3D" id="3.30.1490.70">
    <property type="match status" value="1"/>
</dbReference>
<dbReference type="InterPro" id="IPR014144">
    <property type="entry name" value="LigD_PE_domain"/>
</dbReference>
<dbReference type="NCBIfam" id="TIGR02777">
    <property type="entry name" value="LigD_PE_dom"/>
    <property type="match status" value="1"/>
</dbReference>
<dbReference type="EMBL" id="POTW01000029">
    <property type="protein sequence ID" value="PZF83053.1"/>
    <property type="molecule type" value="Genomic_DNA"/>
</dbReference>
<dbReference type="Proteomes" id="UP000248764">
    <property type="component" value="Unassembled WGS sequence"/>
</dbReference>
<dbReference type="GO" id="GO:0006310">
    <property type="term" value="P:DNA recombination"/>
    <property type="evidence" value="ECO:0007669"/>
    <property type="project" value="InterPro"/>
</dbReference>
<proteinExistence type="predicted"/>
<protein>
    <submittedName>
        <fullName evidence="2">ATP-dependent DNA ligase</fullName>
    </submittedName>
</protein>
<evidence type="ECO:0000313" key="2">
    <source>
        <dbReference type="EMBL" id="PZF83053.1"/>
    </source>
</evidence>
<organism evidence="2 3">
    <name type="scientific">Jiangella anatolica</name>
    <dbReference type="NCBI Taxonomy" id="2670374"/>
    <lineage>
        <taxon>Bacteria</taxon>
        <taxon>Bacillati</taxon>
        <taxon>Actinomycetota</taxon>
        <taxon>Actinomycetes</taxon>
        <taxon>Jiangellales</taxon>
        <taxon>Jiangellaceae</taxon>
        <taxon>Jiangella</taxon>
    </lineage>
</organism>
<dbReference type="PROSITE" id="PS50160">
    <property type="entry name" value="DNA_LIGASE_A3"/>
    <property type="match status" value="1"/>
</dbReference>